<dbReference type="Proteomes" id="UP000886852">
    <property type="component" value="Unassembled WGS sequence"/>
</dbReference>
<feature type="region of interest" description="Disordered" evidence="1">
    <location>
        <begin position="76"/>
        <end position="105"/>
    </location>
</feature>
<gene>
    <name evidence="2" type="ORF">IAC72_02790</name>
</gene>
<evidence type="ECO:0000256" key="1">
    <source>
        <dbReference type="SAM" id="MobiDB-lite"/>
    </source>
</evidence>
<evidence type="ECO:0000313" key="2">
    <source>
        <dbReference type="EMBL" id="HIU90925.1"/>
    </source>
</evidence>
<accession>A0A9D1SPS7</accession>
<reference evidence="2" key="2">
    <citation type="journal article" date="2021" name="PeerJ">
        <title>Extensive microbial diversity within the chicken gut microbiome revealed by metagenomics and culture.</title>
        <authorList>
            <person name="Gilroy R."/>
            <person name="Ravi A."/>
            <person name="Getino M."/>
            <person name="Pursley I."/>
            <person name="Horton D.L."/>
            <person name="Alikhan N.F."/>
            <person name="Baker D."/>
            <person name="Gharbi K."/>
            <person name="Hall N."/>
            <person name="Watson M."/>
            <person name="Adriaenssens E.M."/>
            <person name="Foster-Nyarko E."/>
            <person name="Jarju S."/>
            <person name="Secka A."/>
            <person name="Antonio M."/>
            <person name="Oren A."/>
            <person name="Chaudhuri R.R."/>
            <person name="La Ragione R."/>
            <person name="Hildebrand F."/>
            <person name="Pallen M.J."/>
        </authorList>
    </citation>
    <scope>NUCLEOTIDE SEQUENCE</scope>
    <source>
        <strain evidence="2">ChiHjej12B11-7776</strain>
    </source>
</reference>
<dbReference type="AlphaFoldDB" id="A0A9D1SPS7"/>
<sequence>MLLYNYTLSPRKKQWEWKNLPQIILPPKGGFAAKNAEKNTKRILCDTKNAHRCQKCVTRAQNDRLKVGKAIAKRATARTMQRTAPECGAYPLGQSSEKNRERTIA</sequence>
<comment type="caution">
    <text evidence="2">The sequence shown here is derived from an EMBL/GenBank/DDBJ whole genome shotgun (WGS) entry which is preliminary data.</text>
</comment>
<organism evidence="2 3">
    <name type="scientific">Candidatus Fimimonas merdipullorum</name>
    <dbReference type="NCBI Taxonomy" id="2840822"/>
    <lineage>
        <taxon>Bacteria</taxon>
        <taxon>Pseudomonadati</taxon>
        <taxon>Myxococcota</taxon>
        <taxon>Myxococcia</taxon>
        <taxon>Myxococcales</taxon>
        <taxon>Cystobacterineae</taxon>
        <taxon>Myxococcaceae</taxon>
        <taxon>Myxococcaceae incertae sedis</taxon>
        <taxon>Candidatus Fimimonas</taxon>
    </lineage>
</organism>
<dbReference type="EMBL" id="DVOC01000049">
    <property type="protein sequence ID" value="HIU90925.1"/>
    <property type="molecule type" value="Genomic_DNA"/>
</dbReference>
<name>A0A9D1SPS7_9BACT</name>
<protein>
    <submittedName>
        <fullName evidence="2">Uncharacterized protein</fullName>
    </submittedName>
</protein>
<evidence type="ECO:0000313" key="3">
    <source>
        <dbReference type="Proteomes" id="UP000886852"/>
    </source>
</evidence>
<reference evidence="2" key="1">
    <citation type="submission" date="2020-10" db="EMBL/GenBank/DDBJ databases">
        <authorList>
            <person name="Gilroy R."/>
        </authorList>
    </citation>
    <scope>NUCLEOTIDE SEQUENCE</scope>
    <source>
        <strain evidence="2">ChiHjej12B11-7776</strain>
    </source>
</reference>
<proteinExistence type="predicted"/>